<evidence type="ECO:0000313" key="2">
    <source>
        <dbReference type="Proteomes" id="UP000239047"/>
    </source>
</evidence>
<organism evidence="1 2">
    <name type="scientific">Jeotgalibacillus proteolyticus</name>
    <dbReference type="NCBI Taxonomy" id="2082395"/>
    <lineage>
        <taxon>Bacteria</taxon>
        <taxon>Bacillati</taxon>
        <taxon>Bacillota</taxon>
        <taxon>Bacilli</taxon>
        <taxon>Bacillales</taxon>
        <taxon>Caryophanaceae</taxon>
        <taxon>Jeotgalibacillus</taxon>
    </lineage>
</organism>
<dbReference type="OrthoDB" id="2972248at2"/>
<dbReference type="AlphaFoldDB" id="A0A2S5GE34"/>
<accession>A0A2S5GE34</accession>
<evidence type="ECO:0000313" key="1">
    <source>
        <dbReference type="EMBL" id="PPA71175.1"/>
    </source>
</evidence>
<keyword evidence="2" id="KW-1185">Reference proteome</keyword>
<proteinExistence type="predicted"/>
<name>A0A2S5GE34_9BACL</name>
<reference evidence="1 2" key="1">
    <citation type="submission" date="2018-02" db="EMBL/GenBank/DDBJ databases">
        <title>Jeotgalibacillus proteolyticum sp. nov. a protease producing bacterium isolated from ocean sediments of Laizhou Bay.</title>
        <authorList>
            <person name="Li Y."/>
        </authorList>
    </citation>
    <scope>NUCLEOTIDE SEQUENCE [LARGE SCALE GENOMIC DNA]</scope>
    <source>
        <strain evidence="1 2">22-7</strain>
    </source>
</reference>
<comment type="caution">
    <text evidence="1">The sequence shown here is derived from an EMBL/GenBank/DDBJ whole genome shotgun (WGS) entry which is preliminary data.</text>
</comment>
<dbReference type="EMBL" id="PREZ01000002">
    <property type="protein sequence ID" value="PPA71175.1"/>
    <property type="molecule type" value="Genomic_DNA"/>
</dbReference>
<gene>
    <name evidence="1" type="ORF">C4B60_03655</name>
</gene>
<dbReference type="RefSeq" id="WP_104056666.1">
    <property type="nucleotide sequence ID" value="NZ_PREZ01000002.1"/>
</dbReference>
<sequence length="63" mass="7688">MKRIYGIKNLMVYLDSINHPLSEEMIITLISKKTLPHRRPVKDMYLFDTDHIDWWVQKEKTKE</sequence>
<dbReference type="Proteomes" id="UP000239047">
    <property type="component" value="Unassembled WGS sequence"/>
</dbReference>
<protein>
    <submittedName>
        <fullName evidence="1">Uncharacterized protein</fullName>
    </submittedName>
</protein>